<dbReference type="Pfam" id="PF17184">
    <property type="entry name" value="Rit1_C"/>
    <property type="match status" value="1"/>
</dbReference>
<feature type="compositionally biased region" description="Basic and acidic residues" evidence="1">
    <location>
        <begin position="320"/>
        <end position="330"/>
    </location>
</feature>
<feature type="domain" description="Rit1 DUSP-like" evidence="2">
    <location>
        <begin position="408"/>
        <end position="534"/>
    </location>
</feature>
<evidence type="ECO:0008006" key="6">
    <source>
        <dbReference type="Google" id="ProtNLM"/>
    </source>
</evidence>
<dbReference type="PANTHER" id="PTHR31811">
    <property type="entry name" value="TRNA A64-2'-O-RIBOSYLPHOSPHATE TRANSFERASE"/>
    <property type="match status" value="1"/>
</dbReference>
<proteinExistence type="predicted"/>
<feature type="compositionally biased region" description="Gly residues" evidence="1">
    <location>
        <begin position="331"/>
        <end position="342"/>
    </location>
</feature>
<gene>
    <name evidence="4" type="ORF">VTJ83DRAFT_5744</name>
</gene>
<dbReference type="RefSeq" id="XP_070865119.1">
    <property type="nucleotide sequence ID" value="XM_071012378.1"/>
</dbReference>
<organism evidence="4 5">
    <name type="scientific">Remersonia thermophila</name>
    <dbReference type="NCBI Taxonomy" id="72144"/>
    <lineage>
        <taxon>Eukaryota</taxon>
        <taxon>Fungi</taxon>
        <taxon>Dikarya</taxon>
        <taxon>Ascomycota</taxon>
        <taxon>Pezizomycotina</taxon>
        <taxon>Sordariomycetes</taxon>
        <taxon>Sordariomycetidae</taxon>
        <taxon>Sordariales</taxon>
        <taxon>Sordariales incertae sedis</taxon>
        <taxon>Remersonia</taxon>
    </lineage>
</organism>
<dbReference type="GeneID" id="98127022"/>
<keyword evidence="5" id="KW-1185">Reference proteome</keyword>
<sequence>MPPPTLDQLLFPSQAHDVGGPATLSRLLGDLRRADLSIPNRLRSAAEDAAFVADVADALPALPLVANERCGSWYVDPARKGGSAYFKSTDGHTGQWKFSLRRLNLHLLGLLGEFGGCIIVDSTRRGKRMPDALSKTIPTWCAVLNRFLFPSLPPSAHALHTPPDTVSASESAQMAALLPSFLDAFRSLRPDDLVRAACRGRPLPTKPLRPVWITQDDREHLAGFAEGLAALRRDWTVVICCTSSRRCGAAHGGGGGGGSSSSEYEGRGYSYVQGAGDDTENWAQGLTPGLFWRWRRELLDAAAVGEGEVEALIRELVAEEKKEKEQDGHGHGAGGDGGGGGGREGEPQGDDRRRAWERVREAVPGKRIYVGDLTALAGAAAWERDGACVVVVREKVTPPEEWVKGPRRVEVGLGKSKAASRALRDALPVVCESVLRYLRQGKKTPDDGAQGQEDTRGGPPAVVVLCDSGRDLSIGVALAVYCWCLDDAGNLRREEDGDVSFNKTAIRIRLGHIMTALPDVNPGRATLQSVNSFLMDWRK</sequence>
<dbReference type="InterPro" id="IPR007306">
    <property type="entry name" value="Rit1"/>
</dbReference>
<dbReference type="EMBL" id="JAZGUE010000005">
    <property type="protein sequence ID" value="KAL2266392.1"/>
    <property type="molecule type" value="Genomic_DNA"/>
</dbReference>
<evidence type="ECO:0000313" key="4">
    <source>
        <dbReference type="EMBL" id="KAL2266392.1"/>
    </source>
</evidence>
<dbReference type="InterPro" id="IPR033421">
    <property type="entry name" value="Rit1_DUSP-like"/>
</dbReference>
<dbReference type="InterPro" id="IPR033449">
    <property type="entry name" value="Rit1_N"/>
</dbReference>
<accession>A0ABR4D7P7</accession>
<dbReference type="Pfam" id="PF04179">
    <property type="entry name" value="Init_tRNA_PT"/>
    <property type="match status" value="1"/>
</dbReference>
<name>A0ABR4D7P7_9PEZI</name>
<dbReference type="PANTHER" id="PTHR31811:SF0">
    <property type="entry name" value="TRNA A64-2'-O-RIBOSYLPHOSPHATE TRANSFERASE"/>
    <property type="match status" value="1"/>
</dbReference>
<evidence type="ECO:0000256" key="1">
    <source>
        <dbReference type="SAM" id="MobiDB-lite"/>
    </source>
</evidence>
<protein>
    <recommendedName>
        <fullName evidence="6">Initiator tRNA phosphoribosyl transferase</fullName>
    </recommendedName>
</protein>
<evidence type="ECO:0000259" key="2">
    <source>
        <dbReference type="Pfam" id="PF04179"/>
    </source>
</evidence>
<feature type="region of interest" description="Disordered" evidence="1">
    <location>
        <begin position="320"/>
        <end position="354"/>
    </location>
</feature>
<evidence type="ECO:0000313" key="5">
    <source>
        <dbReference type="Proteomes" id="UP001600064"/>
    </source>
</evidence>
<reference evidence="4 5" key="1">
    <citation type="journal article" date="2024" name="Commun. Biol.">
        <title>Comparative genomic analysis of thermophilic fungi reveals convergent evolutionary adaptations and gene losses.</title>
        <authorList>
            <person name="Steindorff A.S."/>
            <person name="Aguilar-Pontes M.V."/>
            <person name="Robinson A.J."/>
            <person name="Andreopoulos B."/>
            <person name="LaButti K."/>
            <person name="Kuo A."/>
            <person name="Mondo S."/>
            <person name="Riley R."/>
            <person name="Otillar R."/>
            <person name="Haridas S."/>
            <person name="Lipzen A."/>
            <person name="Grimwood J."/>
            <person name="Schmutz J."/>
            <person name="Clum A."/>
            <person name="Reid I.D."/>
            <person name="Moisan M.C."/>
            <person name="Butler G."/>
            <person name="Nguyen T.T.M."/>
            <person name="Dewar K."/>
            <person name="Conant G."/>
            <person name="Drula E."/>
            <person name="Henrissat B."/>
            <person name="Hansel C."/>
            <person name="Singer S."/>
            <person name="Hutchinson M.I."/>
            <person name="de Vries R.P."/>
            <person name="Natvig D.O."/>
            <person name="Powell A.J."/>
            <person name="Tsang A."/>
            <person name="Grigoriev I.V."/>
        </authorList>
    </citation>
    <scope>NUCLEOTIDE SEQUENCE [LARGE SCALE GENOMIC DNA]</scope>
    <source>
        <strain evidence="4 5">ATCC 22073</strain>
    </source>
</reference>
<evidence type="ECO:0000259" key="3">
    <source>
        <dbReference type="Pfam" id="PF17184"/>
    </source>
</evidence>
<feature type="compositionally biased region" description="Basic and acidic residues" evidence="1">
    <location>
        <begin position="343"/>
        <end position="354"/>
    </location>
</feature>
<dbReference type="Proteomes" id="UP001600064">
    <property type="component" value="Unassembled WGS sequence"/>
</dbReference>
<feature type="domain" description="Rit1 N-terminal" evidence="3">
    <location>
        <begin position="31"/>
        <end position="317"/>
    </location>
</feature>
<dbReference type="PIRSF" id="PIRSF007747">
    <property type="entry name" value="Ribosyl_Ptfrase"/>
    <property type="match status" value="1"/>
</dbReference>
<comment type="caution">
    <text evidence="4">The sequence shown here is derived from an EMBL/GenBank/DDBJ whole genome shotgun (WGS) entry which is preliminary data.</text>
</comment>